<accession>A0ACB6QN76</accession>
<dbReference type="EMBL" id="MU003518">
    <property type="protein sequence ID" value="KAF2467980.1"/>
    <property type="molecule type" value="Genomic_DNA"/>
</dbReference>
<reference evidence="1" key="1">
    <citation type="journal article" date="2020" name="Stud. Mycol.">
        <title>101 Dothideomycetes genomes: a test case for predicting lifestyles and emergence of pathogens.</title>
        <authorList>
            <person name="Haridas S."/>
            <person name="Albert R."/>
            <person name="Binder M."/>
            <person name="Bloem J."/>
            <person name="Labutti K."/>
            <person name="Salamov A."/>
            <person name="Andreopoulos B."/>
            <person name="Baker S."/>
            <person name="Barry K."/>
            <person name="Bills G."/>
            <person name="Bluhm B."/>
            <person name="Cannon C."/>
            <person name="Castanera R."/>
            <person name="Culley D."/>
            <person name="Daum C."/>
            <person name="Ezra D."/>
            <person name="Gonzalez J."/>
            <person name="Henrissat B."/>
            <person name="Kuo A."/>
            <person name="Liang C."/>
            <person name="Lipzen A."/>
            <person name="Lutzoni F."/>
            <person name="Magnuson J."/>
            <person name="Mondo S."/>
            <person name="Nolan M."/>
            <person name="Ohm R."/>
            <person name="Pangilinan J."/>
            <person name="Park H.-J."/>
            <person name="Ramirez L."/>
            <person name="Alfaro M."/>
            <person name="Sun H."/>
            <person name="Tritt A."/>
            <person name="Yoshinaga Y."/>
            <person name="Zwiers L.-H."/>
            <person name="Turgeon B."/>
            <person name="Goodwin S."/>
            <person name="Spatafora J."/>
            <person name="Crous P."/>
            <person name="Grigoriev I."/>
        </authorList>
    </citation>
    <scope>NUCLEOTIDE SEQUENCE</scope>
    <source>
        <strain evidence="1">ATCC 200398</strain>
    </source>
</reference>
<keyword evidence="2" id="KW-1185">Reference proteome</keyword>
<evidence type="ECO:0000313" key="1">
    <source>
        <dbReference type="EMBL" id="KAF2467980.1"/>
    </source>
</evidence>
<organism evidence="1 2">
    <name type="scientific">Lindgomyces ingoldianus</name>
    <dbReference type="NCBI Taxonomy" id="673940"/>
    <lineage>
        <taxon>Eukaryota</taxon>
        <taxon>Fungi</taxon>
        <taxon>Dikarya</taxon>
        <taxon>Ascomycota</taxon>
        <taxon>Pezizomycotina</taxon>
        <taxon>Dothideomycetes</taxon>
        <taxon>Pleosporomycetidae</taxon>
        <taxon>Pleosporales</taxon>
        <taxon>Lindgomycetaceae</taxon>
        <taxon>Lindgomyces</taxon>
    </lineage>
</organism>
<evidence type="ECO:0000313" key="2">
    <source>
        <dbReference type="Proteomes" id="UP000799755"/>
    </source>
</evidence>
<sequence>MVEFIFIMPTRGRDFPNMDREFLEGKQQENERIVRPKGLSFLTSMLKSTYRKIPFQTTQDPERDAVSMERIPIAELSPELASVESKQFKAVVTLVWPYSSSTRQCALLLAEHDFRLRRKKGQVRVRFSGAAAKALAETGIGISDDVELGLQGAQFVENDAEVSTPGKSVDWELAYSLTLIVKIYRDGNEIANLDIHNASPVRQPGQQPILATPIQTIRPPSDMQQWSTPVAFLKRARLLDGPSFGAGYDPLAQDGELDNDRKNKRRRKSYKDWGVWTYSARTPSPEKEDVDMEDEYDEILTSPIRQTLLPATPVLPPKPRTFSVATPPLKDSGGEAKHDEPMKTSLAFENGVVEKRNIAEKTASNKSLNDDFVRDADYYDLYAGPNEYPPSEVQYAYGGDTESNTEEDGSQEGHRTTEILNVAEVGSEEPSHDQQPHETAKEIEVISTSKSSYVADGKENARPSREDRVLEHTEIFDDDIVDLASDGRVHAQHESPLHLDTPIIVMPPPTLPSLQTDFPSTLASGMLTPIGQEPQSPVIKPLDSSTLPLPSPFPGDRDGNGISYLDRPGPSYEYAPSVGTSRQEQETLSEASYFVESSFYSSVSAANASTVHPTHESAFTDVRFQFGIDGSVFSREKAPLKSPSPEDVYTDDESHPESAMVRGGSLDWMANQKAHQMKEAKADELIDRKVDQRVNGMVDGIAQEEPNLHEAFTKSEANASIVEPIHMHQQLDSVSAATDSPRSASIQSTQPEVVVISSDDEIDSSTDVSQSDSEMEDDAELASLDDENLSTGDGDDQEDAEQEETHRSGVLSQVIDLGSDSEDDSDDNEEAKEGPAATINKDENEDFRPSGPFDPNTIEAETFHCSPSRASALRETQQGKENAPYAGRGDMSAPMAVLDNTDRNEDSGWIDTDEVDVHQSQLPSTIATGNQGKVQGGDFNDNDLPIAMNERGGLSPDAMSTQGAIPETLDTVDHDPDVKMESIEEESSFLFNEPDHSQMQDEDEDSVAGSSTELTIAVPEEGHKLGELQLKTVAATGPSRNTRSKTKASLSPVKNDTPASQNKPQSRRTKTSLTSVVRATQSPSRTTRSTISTVKGRVPASSYGLRSRSKNPSPMKIAPSKSIASPESPRRSQLTEISSALSSHLKDAFAKLEPTPFEPIEFPDTSFGPSQELGAIQGKFANVSFVRDSEEGSFDSAHSLSTIPYSDDFDGFGTQTYLDLSDSGYPTANTRDAVAMYPTIPPTDGDSATEVNAQPEAKTKWKDLPPNSVSQDRGTQRRPSYSSITHKSFSSPIKLRGARRNVYHSSPDPPEVLAVSTDELLGEVTPKVRSRAKQIAYPELPVEAIVQVPSSPPAAIDPEWQARMTTAASEDNEERIPSSPPPIGEAGQMSTSVNQQSLMNSNMPITPDATQQSFIESQPTFQTMEQNLPMTPELTQNTSAGLRTNSFKSDVEMEEVSAESLIKPPPIAKTTLRHNTTSADTASRDISPSIHSEDLSNSDDEAGLATNLSPPSIGLSTPLQYYTPLKDLSFYLNRSSQLHPASNPDVLALVTSPTTPAKRAEKGPRDWHTTLQITDLSSFPSTTTVQVFRVYSMALPVAQPGDVILLRKFLVRGLNRKEILISGEESAWCVWRYGRLLWGKKSGEFGEVRAREEVKGPAVERGRGEWREVEKLRGWWLGSVQLELEGRKEKEKENGMEMRWRVNREFIGKGKGKGKEKEKALDGVPGDVET</sequence>
<protein>
    <submittedName>
        <fullName evidence="1">Uncharacterized protein</fullName>
    </submittedName>
</protein>
<gene>
    <name evidence="1" type="ORF">BDR25DRAFT_344688</name>
</gene>
<proteinExistence type="predicted"/>
<dbReference type="Proteomes" id="UP000799755">
    <property type="component" value="Unassembled WGS sequence"/>
</dbReference>
<name>A0ACB6QN76_9PLEO</name>
<comment type="caution">
    <text evidence="1">The sequence shown here is derived from an EMBL/GenBank/DDBJ whole genome shotgun (WGS) entry which is preliminary data.</text>
</comment>